<dbReference type="GO" id="GO:0004557">
    <property type="term" value="F:alpha-galactosidase activity"/>
    <property type="evidence" value="ECO:0007669"/>
    <property type="project" value="UniProtKB-ARBA"/>
</dbReference>
<accession>A0A1M6J768</accession>
<dbReference type="Proteomes" id="UP000184052">
    <property type="component" value="Unassembled WGS sequence"/>
</dbReference>
<dbReference type="AlphaFoldDB" id="A0A1M6J768"/>
<name>A0A1M6J768_9FIRM</name>
<keyword evidence="2" id="KW-0326">Glycosidase</keyword>
<dbReference type="Pfam" id="PF02065">
    <property type="entry name" value="Melibiase"/>
    <property type="match status" value="1"/>
</dbReference>
<dbReference type="PANTHER" id="PTHR43053">
    <property type="entry name" value="GLYCOSIDASE FAMILY 31"/>
    <property type="match status" value="1"/>
</dbReference>
<dbReference type="InterPro" id="IPR050985">
    <property type="entry name" value="Alpha-glycosidase_related"/>
</dbReference>
<protein>
    <submittedName>
        <fullName evidence="3">Alpha-galactosidase</fullName>
    </submittedName>
</protein>
<organism evidence="3 4">
    <name type="scientific">Dethiosulfatibacter aminovorans DSM 17477</name>
    <dbReference type="NCBI Taxonomy" id="1121476"/>
    <lineage>
        <taxon>Bacteria</taxon>
        <taxon>Bacillati</taxon>
        <taxon>Bacillota</taxon>
        <taxon>Tissierellia</taxon>
        <taxon>Dethiosulfatibacter</taxon>
    </lineage>
</organism>
<evidence type="ECO:0000313" key="3">
    <source>
        <dbReference type="EMBL" id="SHJ42521.1"/>
    </source>
</evidence>
<dbReference type="InterPro" id="IPR017853">
    <property type="entry name" value="GH"/>
</dbReference>
<evidence type="ECO:0000256" key="2">
    <source>
        <dbReference type="ARBA" id="ARBA00023295"/>
    </source>
</evidence>
<proteinExistence type="predicted"/>
<sequence>MKFDEGIIKLSIGNKTKTIKFNDLDKARKDGIHLEIKTENIRNGEIYSIVLKTTKKCYLERIELDFNFRASYFSMFSNGYQSMSESREYLKTERMKKAGLMNRIRGYDSYGDYRFVDYVRKKGCIHSTGYTYLKSFKSTLFAASLNEDKGFTFFYGNISDKKIKVLKDLSGTEVEDSMEVLKIMMSYDVDDSWKYYSKLVKGKNVENRKISMWRSFGRYGHGVDCKEIINNLDSIRENNIAYDIIQIDGGYEANLGDWMESSKGFPQGLKFVADKIKEKGYVPGIWIAPFICSNKSSIYKNHKEWLLKNSQNAEVAAGRDSSLGGKILALDIQNEEFKVYLKEVFDYLKNCGFEFINVDYMHASCMIPGKGKNRGMVLNEAISYIEEISKGTRIMLSGTPLVNAFKKVDYCSVSCLNGYSWENTAEKNSNLKERRSVYNSLVSTLNRYRLNKNMFNSVPGIFTLKNKGSNLNKHEKYSMLFLSYVMGNVIMNSDNIANYNDLEKHTLKSLYPLIDLNVYHMEIIDNVYKIKLMYGEFRYEVYFNSNDAVKTAILRYDCFNRHREDFKKATIIDIKPHETKYFIIGDKEKITNWSHLIVN</sequence>
<evidence type="ECO:0000256" key="1">
    <source>
        <dbReference type="ARBA" id="ARBA00022801"/>
    </source>
</evidence>
<gene>
    <name evidence="3" type="ORF">SAMN02745751_02529</name>
</gene>
<dbReference type="SUPFAM" id="SSF51445">
    <property type="entry name" value="(Trans)glycosidases"/>
    <property type="match status" value="1"/>
</dbReference>
<keyword evidence="1" id="KW-0378">Hydrolase</keyword>
<dbReference type="EMBL" id="FQZL01000020">
    <property type="protein sequence ID" value="SHJ42521.1"/>
    <property type="molecule type" value="Genomic_DNA"/>
</dbReference>
<dbReference type="InterPro" id="IPR013785">
    <property type="entry name" value="Aldolase_TIM"/>
</dbReference>
<dbReference type="Gene3D" id="3.20.20.70">
    <property type="entry name" value="Aldolase class I"/>
    <property type="match status" value="1"/>
</dbReference>
<dbReference type="RefSeq" id="WP_073049940.1">
    <property type="nucleotide sequence ID" value="NZ_FQZL01000020.1"/>
</dbReference>
<reference evidence="3 4" key="1">
    <citation type="submission" date="2016-11" db="EMBL/GenBank/DDBJ databases">
        <authorList>
            <person name="Jaros S."/>
            <person name="Januszkiewicz K."/>
            <person name="Wedrychowicz H."/>
        </authorList>
    </citation>
    <scope>NUCLEOTIDE SEQUENCE [LARGE SCALE GENOMIC DNA]</scope>
    <source>
        <strain evidence="3 4">DSM 17477</strain>
    </source>
</reference>
<keyword evidence="4" id="KW-1185">Reference proteome</keyword>
<dbReference type="PANTHER" id="PTHR43053:SF3">
    <property type="entry name" value="ALPHA-GALACTOSIDASE C-RELATED"/>
    <property type="match status" value="1"/>
</dbReference>
<dbReference type="STRING" id="1121476.SAMN02745751_02529"/>
<evidence type="ECO:0000313" key="4">
    <source>
        <dbReference type="Proteomes" id="UP000184052"/>
    </source>
</evidence>